<sequence>MKAVLDPDCALAGGLAAIRDQFHVPEGFPPEVTAAAEAAARRAPTAHVDRTALPMVTLDPASATDLDQAFAIETSGSDLLLHYAIADVAWFVEDGDPVDSEAWKRGATLYLPDGKASLYPKVISEGAASLLPDGPRPAVLFTVRVAPDGEVKLESAERALVASRAKLAYETATEADLSPQFTDLARRIAEAEARRGAARVDPPEQEVVRRPDGGYALAFRARHASEDRNAALSLAANLAIADVLQAHHTGLFRVMAEPDAAAVQRLRNTARALGIAWPESQSLVAFRTGLDPADPRQAALMLAIRRAGQGASYAPWHAGTLPWHAAVAAPYAHATAPLRRLADRYVIRATLAIMAGQPVPDVVEQAFQRLPKVMGHADALGGQIDRAVIDLAEAVMLSGREGETFAAVVTDVDMRGARMQLADLPVVTRIDAPGAVPGTELRVRLVGVDLANRAIRFEAVADAG</sequence>
<dbReference type="RefSeq" id="WP_183996217.1">
    <property type="nucleotide sequence ID" value="NZ_JACIEH010000001.1"/>
</dbReference>
<dbReference type="Pfam" id="PF00773">
    <property type="entry name" value="RNB"/>
    <property type="match status" value="1"/>
</dbReference>
<keyword evidence="3" id="KW-1185">Reference proteome</keyword>
<dbReference type="InterPro" id="IPR050180">
    <property type="entry name" value="RNR_Ribonuclease"/>
</dbReference>
<dbReference type="InterPro" id="IPR001900">
    <property type="entry name" value="RNase_II/R"/>
</dbReference>
<dbReference type="PANTHER" id="PTHR23355">
    <property type="entry name" value="RIBONUCLEASE"/>
    <property type="match status" value="1"/>
</dbReference>
<dbReference type="PANTHER" id="PTHR23355:SF9">
    <property type="entry name" value="DIS3-LIKE EXONUCLEASE 2"/>
    <property type="match status" value="1"/>
</dbReference>
<protein>
    <submittedName>
        <fullName evidence="2">Exoribonuclease R</fullName>
    </submittedName>
</protein>
<dbReference type="Pfam" id="PF18614">
    <property type="entry name" value="RNase_II_C_S1"/>
    <property type="match status" value="1"/>
</dbReference>
<dbReference type="InterPro" id="IPR040596">
    <property type="entry name" value="RNase_II_C_S1"/>
</dbReference>
<proteinExistence type="predicted"/>
<gene>
    <name evidence="2" type="ORF">GGR46_001601</name>
</gene>
<organism evidence="2 3">
    <name type="scientific">Sphingomonas kyeonggiensis</name>
    <dbReference type="NCBI Taxonomy" id="1268553"/>
    <lineage>
        <taxon>Bacteria</taxon>
        <taxon>Pseudomonadati</taxon>
        <taxon>Pseudomonadota</taxon>
        <taxon>Alphaproteobacteria</taxon>
        <taxon>Sphingomonadales</taxon>
        <taxon>Sphingomonadaceae</taxon>
        <taxon>Sphingomonas</taxon>
    </lineage>
</organism>
<dbReference type="SUPFAM" id="SSF50249">
    <property type="entry name" value="Nucleic acid-binding proteins"/>
    <property type="match status" value="1"/>
</dbReference>
<evidence type="ECO:0000313" key="3">
    <source>
        <dbReference type="Proteomes" id="UP000557392"/>
    </source>
</evidence>
<dbReference type="InterPro" id="IPR012340">
    <property type="entry name" value="NA-bd_OB-fold"/>
</dbReference>
<dbReference type="EMBL" id="JACIEH010000001">
    <property type="protein sequence ID" value="MBB4098068.1"/>
    <property type="molecule type" value="Genomic_DNA"/>
</dbReference>
<feature type="domain" description="RNB" evidence="1">
    <location>
        <begin position="47"/>
        <end position="356"/>
    </location>
</feature>
<reference evidence="2 3" key="1">
    <citation type="submission" date="2020-08" db="EMBL/GenBank/DDBJ databases">
        <title>Genomic Encyclopedia of Type Strains, Phase IV (KMG-IV): sequencing the most valuable type-strain genomes for metagenomic binning, comparative biology and taxonomic classification.</title>
        <authorList>
            <person name="Goeker M."/>
        </authorList>
    </citation>
    <scope>NUCLEOTIDE SEQUENCE [LARGE SCALE GENOMIC DNA]</scope>
    <source>
        <strain evidence="2 3">DSM 101806</strain>
    </source>
</reference>
<name>A0A7W6JRC9_9SPHN</name>
<dbReference type="SMART" id="SM00955">
    <property type="entry name" value="RNB"/>
    <property type="match status" value="1"/>
</dbReference>
<evidence type="ECO:0000259" key="1">
    <source>
        <dbReference type="SMART" id="SM00955"/>
    </source>
</evidence>
<dbReference type="GO" id="GO:0003723">
    <property type="term" value="F:RNA binding"/>
    <property type="evidence" value="ECO:0007669"/>
    <property type="project" value="InterPro"/>
</dbReference>
<comment type="caution">
    <text evidence="2">The sequence shown here is derived from an EMBL/GenBank/DDBJ whole genome shotgun (WGS) entry which is preliminary data.</text>
</comment>
<dbReference type="Proteomes" id="UP000557392">
    <property type="component" value="Unassembled WGS sequence"/>
</dbReference>
<evidence type="ECO:0000313" key="2">
    <source>
        <dbReference type="EMBL" id="MBB4098068.1"/>
    </source>
</evidence>
<dbReference type="GO" id="GO:0006402">
    <property type="term" value="P:mRNA catabolic process"/>
    <property type="evidence" value="ECO:0007669"/>
    <property type="project" value="TreeGrafter"/>
</dbReference>
<dbReference type="AlphaFoldDB" id="A0A7W6JRC9"/>
<dbReference type="GO" id="GO:0004540">
    <property type="term" value="F:RNA nuclease activity"/>
    <property type="evidence" value="ECO:0007669"/>
    <property type="project" value="InterPro"/>
</dbReference>
<accession>A0A7W6JRC9</accession>